<dbReference type="InterPro" id="IPR029033">
    <property type="entry name" value="His_PPase_superfam"/>
</dbReference>
<dbReference type="RefSeq" id="WP_344579452.1">
    <property type="nucleotide sequence ID" value="NZ_BAAARK010000016.1"/>
</dbReference>
<evidence type="ECO:0000256" key="7">
    <source>
        <dbReference type="ARBA" id="ARBA00022801"/>
    </source>
</evidence>
<comment type="similarity">
    <text evidence="2">Belongs to the histidine acid phosphatase family. MINPP1 subfamily.</text>
</comment>
<comment type="catalytic activity">
    <reaction evidence="10">
        <text>1D-myo-inositol 1,2,5,6-tetrakisphosphate + H2O = 1D-myo-inositol 1,2,6-trisphosphate + phosphate</text>
        <dbReference type="Rhea" id="RHEA:77119"/>
        <dbReference type="ChEBI" id="CHEBI:15377"/>
        <dbReference type="ChEBI" id="CHEBI:43474"/>
        <dbReference type="ChEBI" id="CHEBI:195535"/>
        <dbReference type="ChEBI" id="CHEBI:195537"/>
        <dbReference type="EC" id="3.1.3.62"/>
    </reaction>
    <physiologicalReaction direction="left-to-right" evidence="10">
        <dbReference type="Rhea" id="RHEA:77120"/>
    </physiologicalReaction>
</comment>
<comment type="catalytic activity">
    <reaction evidence="12">
        <text>1D-myo-inositol hexakisphosphate + H2O = 1D-myo-inositol 1,2,4,5,6-pentakisphosphate + phosphate</text>
        <dbReference type="Rhea" id="RHEA:16989"/>
        <dbReference type="ChEBI" id="CHEBI:15377"/>
        <dbReference type="ChEBI" id="CHEBI:43474"/>
        <dbReference type="ChEBI" id="CHEBI:57798"/>
        <dbReference type="ChEBI" id="CHEBI:58130"/>
        <dbReference type="EC" id="3.1.3.62"/>
    </reaction>
    <physiologicalReaction direction="left-to-right" evidence="12">
        <dbReference type="Rhea" id="RHEA:16990"/>
    </physiologicalReaction>
</comment>
<evidence type="ECO:0000256" key="5">
    <source>
        <dbReference type="ARBA" id="ARBA00018097"/>
    </source>
</evidence>
<evidence type="ECO:0000256" key="13">
    <source>
        <dbReference type="ARBA" id="ARBA00043832"/>
    </source>
</evidence>
<dbReference type="InterPro" id="IPR000560">
    <property type="entry name" value="His_Pase_clade-2"/>
</dbReference>
<sequence>MRRTPAVLGLGLCVLLAATAPADATARPSARSARQAQERHPADRSGAAYSTKAPYAPRQDPGTYQSAPRGFRPVFTENVSRHGSRAASDGADGELILHLWDRAAEEHQLTSLGVQFGPEVRALLAAMEKVGYGNLSGRGERELRGTAVRMAQRLPQLFATIAAEHERIDVVSSGQGRAVDSGTVFADALVGTDPALKPLVGPARTDKDLLYFHKSAGGAAYRDWLAHDQRLAHTLKDVTDQPATRAAARRVLAKLFRPAFVQRVVDGEFASIGSAVDAAQAVHHLYGIAPAMRAESPHGRGWRLERYLAPRDADWFGYLDDAAEFYEKGPGFADSDITYAMAGVLLDDFFRQVEAKRDGNDERGAELRFTHAEEIIPLAALMGLPGSTKAADPAQRYTYADNPWRGASVAPMAANIQWDVFRRGDTYLVRMLYNEKETAFKTGCRPVARGSRFYDLVELERCFGRTSGGRADGSVVPSPRRGGQSAGRASRIARAVDVGS</sequence>
<keyword evidence="16" id="KW-0449">Lipoprotein</keyword>
<comment type="subcellular location">
    <subcellularLocation>
        <location evidence="1">Membrane</location>
    </subcellularLocation>
</comment>
<proteinExistence type="inferred from homology"/>
<dbReference type="SUPFAM" id="SSF53254">
    <property type="entry name" value="Phosphoglycerate mutase-like"/>
    <property type="match status" value="1"/>
</dbReference>
<evidence type="ECO:0000256" key="8">
    <source>
        <dbReference type="ARBA" id="ARBA00023136"/>
    </source>
</evidence>
<gene>
    <name evidence="16" type="ORF">GCM10009864_48220</name>
</gene>
<evidence type="ECO:0000256" key="2">
    <source>
        <dbReference type="ARBA" id="ARBA00008422"/>
    </source>
</evidence>
<dbReference type="PANTHER" id="PTHR20963">
    <property type="entry name" value="MULTIPLE INOSITOL POLYPHOSPHATE PHOSPHATASE-RELATED"/>
    <property type="match status" value="1"/>
</dbReference>
<name>A0ABP6ES40_9ACTN</name>
<feature type="chain" id="PRO_5047280084" description="Multiple inositol polyphosphate phosphatase 1" evidence="15">
    <location>
        <begin position="23"/>
        <end position="500"/>
    </location>
</feature>
<dbReference type="PANTHER" id="PTHR20963:SF8">
    <property type="entry name" value="MULTIPLE INOSITOL POLYPHOSPHATE PHOSPHATASE 1"/>
    <property type="match status" value="1"/>
</dbReference>
<dbReference type="Proteomes" id="UP001500994">
    <property type="component" value="Unassembled WGS sequence"/>
</dbReference>
<comment type="caution">
    <text evidence="16">The sequence shown here is derived from an EMBL/GenBank/DDBJ whole genome shotgun (WGS) entry which is preliminary data.</text>
</comment>
<keyword evidence="7" id="KW-0378">Hydrolase</keyword>
<keyword evidence="6 15" id="KW-0732">Signal</keyword>
<dbReference type="Pfam" id="PF00328">
    <property type="entry name" value="His_Phos_2"/>
    <property type="match status" value="1"/>
</dbReference>
<evidence type="ECO:0000256" key="1">
    <source>
        <dbReference type="ARBA" id="ARBA00004370"/>
    </source>
</evidence>
<comment type="catalytic activity">
    <reaction evidence="11">
        <text>1D-myo-inositol 1,2,4,5,6-pentakisphosphate + H2O = 1D-myo-inositol 1,2,5,6-tetrakisphosphate + phosphate</text>
        <dbReference type="Rhea" id="RHEA:77115"/>
        <dbReference type="ChEBI" id="CHEBI:15377"/>
        <dbReference type="ChEBI" id="CHEBI:43474"/>
        <dbReference type="ChEBI" id="CHEBI:57798"/>
        <dbReference type="ChEBI" id="CHEBI:195535"/>
        <dbReference type="EC" id="3.1.3.62"/>
    </reaction>
    <physiologicalReaction direction="left-to-right" evidence="11">
        <dbReference type="Rhea" id="RHEA:77116"/>
    </physiologicalReaction>
</comment>
<feature type="region of interest" description="Disordered" evidence="14">
    <location>
        <begin position="24"/>
        <end position="70"/>
    </location>
</feature>
<comment type="catalytic activity">
    <reaction evidence="13">
        <text>(2R)-2,3-bisphosphoglycerate + H2O = (2R)-2-phosphoglycerate + phosphate</text>
        <dbReference type="Rhea" id="RHEA:27381"/>
        <dbReference type="ChEBI" id="CHEBI:15377"/>
        <dbReference type="ChEBI" id="CHEBI:43474"/>
        <dbReference type="ChEBI" id="CHEBI:58248"/>
        <dbReference type="ChEBI" id="CHEBI:58289"/>
        <dbReference type="EC" id="3.1.3.80"/>
    </reaction>
    <physiologicalReaction direction="left-to-right" evidence="13">
        <dbReference type="Rhea" id="RHEA:27382"/>
    </physiologicalReaction>
</comment>
<evidence type="ECO:0000256" key="9">
    <source>
        <dbReference type="ARBA" id="ARBA00031642"/>
    </source>
</evidence>
<evidence type="ECO:0000313" key="17">
    <source>
        <dbReference type="Proteomes" id="UP001500994"/>
    </source>
</evidence>
<keyword evidence="17" id="KW-1185">Reference proteome</keyword>
<evidence type="ECO:0000256" key="6">
    <source>
        <dbReference type="ARBA" id="ARBA00022729"/>
    </source>
</evidence>
<feature type="compositionally biased region" description="Low complexity" evidence="14">
    <location>
        <begin position="24"/>
        <end position="35"/>
    </location>
</feature>
<feature type="region of interest" description="Disordered" evidence="14">
    <location>
        <begin position="468"/>
        <end position="500"/>
    </location>
</feature>
<protein>
    <recommendedName>
        <fullName evidence="5">Multiple inositol polyphosphate phosphatase 1</fullName>
        <ecNumber evidence="4">3.1.3.62</ecNumber>
        <ecNumber evidence="3">3.1.3.80</ecNumber>
    </recommendedName>
    <alternativeName>
        <fullName evidence="9">2,3-bisphosphoglycerate 3-phosphatase</fullName>
    </alternativeName>
</protein>
<evidence type="ECO:0000313" key="16">
    <source>
        <dbReference type="EMBL" id="GAA2672127.1"/>
    </source>
</evidence>
<evidence type="ECO:0000256" key="3">
    <source>
        <dbReference type="ARBA" id="ARBA00012976"/>
    </source>
</evidence>
<keyword evidence="8" id="KW-0472">Membrane</keyword>
<accession>A0ABP6ES40</accession>
<evidence type="ECO:0000256" key="14">
    <source>
        <dbReference type="SAM" id="MobiDB-lite"/>
    </source>
</evidence>
<evidence type="ECO:0000256" key="11">
    <source>
        <dbReference type="ARBA" id="ARBA00043671"/>
    </source>
</evidence>
<dbReference type="EC" id="3.1.3.80" evidence="3"/>
<feature type="signal peptide" evidence="15">
    <location>
        <begin position="1"/>
        <end position="22"/>
    </location>
</feature>
<dbReference type="Gene3D" id="3.40.50.1240">
    <property type="entry name" value="Phosphoglycerate mutase-like"/>
    <property type="match status" value="1"/>
</dbReference>
<organism evidence="16 17">
    <name type="scientific">Streptomyces lunalinharesii</name>
    <dbReference type="NCBI Taxonomy" id="333384"/>
    <lineage>
        <taxon>Bacteria</taxon>
        <taxon>Bacillati</taxon>
        <taxon>Actinomycetota</taxon>
        <taxon>Actinomycetes</taxon>
        <taxon>Kitasatosporales</taxon>
        <taxon>Streptomycetaceae</taxon>
        <taxon>Streptomyces</taxon>
    </lineage>
</organism>
<evidence type="ECO:0000256" key="15">
    <source>
        <dbReference type="SAM" id="SignalP"/>
    </source>
</evidence>
<reference evidence="17" key="1">
    <citation type="journal article" date="2019" name="Int. J. Syst. Evol. Microbiol.">
        <title>The Global Catalogue of Microorganisms (GCM) 10K type strain sequencing project: providing services to taxonomists for standard genome sequencing and annotation.</title>
        <authorList>
            <consortium name="The Broad Institute Genomics Platform"/>
            <consortium name="The Broad Institute Genome Sequencing Center for Infectious Disease"/>
            <person name="Wu L."/>
            <person name="Ma J."/>
        </authorList>
    </citation>
    <scope>NUCLEOTIDE SEQUENCE [LARGE SCALE GENOMIC DNA]</scope>
    <source>
        <strain evidence="17">JCM 16374</strain>
    </source>
</reference>
<evidence type="ECO:0000256" key="12">
    <source>
        <dbReference type="ARBA" id="ARBA00043691"/>
    </source>
</evidence>
<evidence type="ECO:0000256" key="10">
    <source>
        <dbReference type="ARBA" id="ARBA00043668"/>
    </source>
</evidence>
<feature type="compositionally biased region" description="Low complexity" evidence="14">
    <location>
        <begin position="478"/>
        <end position="500"/>
    </location>
</feature>
<dbReference type="EC" id="3.1.3.62" evidence="4"/>
<dbReference type="EMBL" id="BAAARK010000016">
    <property type="protein sequence ID" value="GAA2672127.1"/>
    <property type="molecule type" value="Genomic_DNA"/>
</dbReference>
<evidence type="ECO:0000256" key="4">
    <source>
        <dbReference type="ARBA" id="ARBA00013040"/>
    </source>
</evidence>